<name>A0AAE0FUE0_9CHLO</name>
<feature type="region of interest" description="Disordered" evidence="1">
    <location>
        <begin position="39"/>
        <end position="103"/>
    </location>
</feature>
<keyword evidence="3" id="KW-1185">Reference proteome</keyword>
<feature type="compositionally biased region" description="Basic and acidic residues" evidence="1">
    <location>
        <begin position="125"/>
        <end position="144"/>
    </location>
</feature>
<accession>A0AAE0FUE0</accession>
<dbReference type="AlphaFoldDB" id="A0AAE0FUE0"/>
<comment type="caution">
    <text evidence="2">The sequence shown here is derived from an EMBL/GenBank/DDBJ whole genome shotgun (WGS) entry which is preliminary data.</text>
</comment>
<feature type="region of interest" description="Disordered" evidence="1">
    <location>
        <begin position="116"/>
        <end position="147"/>
    </location>
</feature>
<dbReference type="Proteomes" id="UP001190700">
    <property type="component" value="Unassembled WGS sequence"/>
</dbReference>
<feature type="compositionally biased region" description="Polar residues" evidence="1">
    <location>
        <begin position="51"/>
        <end position="61"/>
    </location>
</feature>
<proteinExistence type="predicted"/>
<evidence type="ECO:0000313" key="3">
    <source>
        <dbReference type="Proteomes" id="UP001190700"/>
    </source>
</evidence>
<protein>
    <submittedName>
        <fullName evidence="2">Uncharacterized protein</fullName>
    </submittedName>
</protein>
<sequence>MGERMGRAWRHAHLELSLRRHNGRKNGRAWRHAHLELSSPKVASALEKKPTTSTSWPSGVTATPLRSPHSSAPLASPSTAAALKAKSQRATPSRRTGQKGGVRLWNAERALSKATGVLSIPTRSMHVEHPEGERDAAPRQRPSEGRLSPEVVGMRRVEVSLKGKRKGGSTSPINRIGRIWQRGKPPLAATKAAEKTAVLGRKAARLRSKDTSPSEMHGCGFKGLCEARVVRSSHLPSSGDSPPAAVTHTTVPRLETFITKTSSSWRSRKVPFTSK</sequence>
<feature type="compositionally biased region" description="Low complexity" evidence="1">
    <location>
        <begin position="67"/>
        <end position="85"/>
    </location>
</feature>
<organism evidence="2 3">
    <name type="scientific">Cymbomonas tetramitiformis</name>
    <dbReference type="NCBI Taxonomy" id="36881"/>
    <lineage>
        <taxon>Eukaryota</taxon>
        <taxon>Viridiplantae</taxon>
        <taxon>Chlorophyta</taxon>
        <taxon>Pyramimonadophyceae</taxon>
        <taxon>Pyramimonadales</taxon>
        <taxon>Pyramimonadaceae</taxon>
        <taxon>Cymbomonas</taxon>
    </lineage>
</organism>
<evidence type="ECO:0000313" key="2">
    <source>
        <dbReference type="EMBL" id="KAK3265838.1"/>
    </source>
</evidence>
<reference evidence="2 3" key="1">
    <citation type="journal article" date="2015" name="Genome Biol. Evol.">
        <title>Comparative Genomics of a Bacterivorous Green Alga Reveals Evolutionary Causalities and Consequences of Phago-Mixotrophic Mode of Nutrition.</title>
        <authorList>
            <person name="Burns J.A."/>
            <person name="Paasch A."/>
            <person name="Narechania A."/>
            <person name="Kim E."/>
        </authorList>
    </citation>
    <scope>NUCLEOTIDE SEQUENCE [LARGE SCALE GENOMIC DNA]</scope>
    <source>
        <strain evidence="2 3">PLY_AMNH</strain>
    </source>
</reference>
<dbReference type="EMBL" id="LGRX02013664">
    <property type="protein sequence ID" value="KAK3265838.1"/>
    <property type="molecule type" value="Genomic_DNA"/>
</dbReference>
<evidence type="ECO:0000256" key="1">
    <source>
        <dbReference type="SAM" id="MobiDB-lite"/>
    </source>
</evidence>
<gene>
    <name evidence="2" type="ORF">CYMTET_25510</name>
</gene>